<sequence length="116" mass="13898">MDHQIKEYIALPLAINVFKHDRPLFKGWSMANLYLSKIDHVVEHMQDDFNKMRSKYYNRVRKLDNSYIIDGRKFTFTADQLKEMTAEVASRYMYGNKATDFELKNFIPYTDNPYIN</sequence>
<reference evidence="1 2" key="1">
    <citation type="submission" date="2020-09" db="EMBL/GenBank/DDBJ databases">
        <title>Draft Genome Sequences of Oil-Oxidizing Bacteria Halomonas titanicae, Marinobacter lutaoensis, and Virgibacillus halodenitrificans Isolated from Highly Saline Environments.</title>
        <authorList>
            <person name="Grouzdev D.S."/>
            <person name="Sokolova D.S."/>
            <person name="Semenova E.M."/>
            <person name="Borzenkov I.A."/>
            <person name="Bidzhieva S.K."/>
            <person name="Poltaraus A.B."/>
            <person name="Nazina T.N."/>
        </authorList>
    </citation>
    <scope>NUCLEOTIDE SEQUENCE [LARGE SCALE GENOMIC DNA]</scope>
    <source>
        <strain evidence="1 2">VKM B-3472D</strain>
    </source>
</reference>
<keyword evidence="2" id="KW-1185">Reference proteome</keyword>
<evidence type="ECO:0000313" key="1">
    <source>
        <dbReference type="EMBL" id="MBD1223308.1"/>
    </source>
</evidence>
<protein>
    <submittedName>
        <fullName evidence="1">Uncharacterized protein</fullName>
    </submittedName>
</protein>
<gene>
    <name evidence="1" type="ORF">IC602_11940</name>
</gene>
<dbReference type="RefSeq" id="WP_189778418.1">
    <property type="nucleotide sequence ID" value="NZ_JACWEZ010000006.1"/>
</dbReference>
<name>A0ABR7VR10_VIRHA</name>
<dbReference type="Pfam" id="PF26325">
    <property type="entry name" value="YhjD"/>
    <property type="match status" value="1"/>
</dbReference>
<proteinExistence type="predicted"/>
<evidence type="ECO:0000313" key="2">
    <source>
        <dbReference type="Proteomes" id="UP000621631"/>
    </source>
</evidence>
<organism evidence="1 2">
    <name type="scientific">Virgibacillus halodenitrificans</name>
    <name type="common">Bacillus halodenitrificans</name>
    <dbReference type="NCBI Taxonomy" id="1482"/>
    <lineage>
        <taxon>Bacteria</taxon>
        <taxon>Bacillati</taxon>
        <taxon>Bacillota</taxon>
        <taxon>Bacilli</taxon>
        <taxon>Bacillales</taxon>
        <taxon>Bacillaceae</taxon>
        <taxon>Virgibacillus</taxon>
    </lineage>
</organism>
<accession>A0ABR7VR10</accession>
<comment type="caution">
    <text evidence="1">The sequence shown here is derived from an EMBL/GenBank/DDBJ whole genome shotgun (WGS) entry which is preliminary data.</text>
</comment>
<dbReference type="Proteomes" id="UP000621631">
    <property type="component" value="Unassembled WGS sequence"/>
</dbReference>
<dbReference type="InterPro" id="IPR058600">
    <property type="entry name" value="YhjD-like"/>
</dbReference>
<dbReference type="EMBL" id="JACWEZ010000006">
    <property type="protein sequence ID" value="MBD1223308.1"/>
    <property type="molecule type" value="Genomic_DNA"/>
</dbReference>